<accession>A0A1F5XHB2</accession>
<proteinExistence type="predicted"/>
<name>A0A1F5XHB2_9BACT</name>
<evidence type="ECO:0000259" key="1">
    <source>
        <dbReference type="Pfam" id="PF12728"/>
    </source>
</evidence>
<dbReference type="Pfam" id="PF12728">
    <property type="entry name" value="HTH_17"/>
    <property type="match status" value="1"/>
</dbReference>
<feature type="domain" description="Helix-turn-helix" evidence="1">
    <location>
        <begin position="7"/>
        <end position="54"/>
    </location>
</feature>
<dbReference type="InterPro" id="IPR036388">
    <property type="entry name" value="WH-like_DNA-bd_sf"/>
</dbReference>
<evidence type="ECO:0000313" key="3">
    <source>
        <dbReference type="Proteomes" id="UP000177346"/>
    </source>
</evidence>
<dbReference type="SUPFAM" id="SSF46955">
    <property type="entry name" value="Putative DNA-binding domain"/>
    <property type="match status" value="1"/>
</dbReference>
<sequence>MEETLKSIKEIARYLQVNKFTIYRLAAKKKIPAFKVGGQWRFKLEMVEKWLMSHSNLTLAKRRRRR</sequence>
<organism evidence="2 3">
    <name type="scientific">Candidatus Giovannonibacteria bacterium RIFCSPLOWO2_01_FULL_46_32</name>
    <dbReference type="NCBI Taxonomy" id="1798353"/>
    <lineage>
        <taxon>Bacteria</taxon>
        <taxon>Candidatus Giovannoniibacteriota</taxon>
    </lineage>
</organism>
<dbReference type="InterPro" id="IPR009061">
    <property type="entry name" value="DNA-bd_dom_put_sf"/>
</dbReference>
<dbReference type="EMBL" id="MFIF01000006">
    <property type="protein sequence ID" value="OGF87267.1"/>
    <property type="molecule type" value="Genomic_DNA"/>
</dbReference>
<dbReference type="InterPro" id="IPR010093">
    <property type="entry name" value="SinI_DNA-bd"/>
</dbReference>
<dbReference type="Gene3D" id="1.10.10.10">
    <property type="entry name" value="Winged helix-like DNA-binding domain superfamily/Winged helix DNA-binding domain"/>
    <property type="match status" value="1"/>
</dbReference>
<dbReference type="InterPro" id="IPR041657">
    <property type="entry name" value="HTH_17"/>
</dbReference>
<reference evidence="2 3" key="1">
    <citation type="journal article" date="2016" name="Nat. Commun.">
        <title>Thousands of microbial genomes shed light on interconnected biogeochemical processes in an aquifer system.</title>
        <authorList>
            <person name="Anantharaman K."/>
            <person name="Brown C.T."/>
            <person name="Hug L.A."/>
            <person name="Sharon I."/>
            <person name="Castelle C.J."/>
            <person name="Probst A.J."/>
            <person name="Thomas B.C."/>
            <person name="Singh A."/>
            <person name="Wilkins M.J."/>
            <person name="Karaoz U."/>
            <person name="Brodie E.L."/>
            <person name="Williams K.H."/>
            <person name="Hubbard S.S."/>
            <person name="Banfield J.F."/>
        </authorList>
    </citation>
    <scope>NUCLEOTIDE SEQUENCE [LARGE SCALE GENOMIC DNA]</scope>
</reference>
<gene>
    <name evidence="2" type="ORF">A3B19_03500</name>
</gene>
<evidence type="ECO:0000313" key="2">
    <source>
        <dbReference type="EMBL" id="OGF87267.1"/>
    </source>
</evidence>
<dbReference type="NCBIfam" id="TIGR01764">
    <property type="entry name" value="excise"/>
    <property type="match status" value="1"/>
</dbReference>
<dbReference type="GO" id="GO:0003677">
    <property type="term" value="F:DNA binding"/>
    <property type="evidence" value="ECO:0007669"/>
    <property type="project" value="InterPro"/>
</dbReference>
<protein>
    <recommendedName>
        <fullName evidence="1">Helix-turn-helix domain-containing protein</fullName>
    </recommendedName>
</protein>
<dbReference type="AlphaFoldDB" id="A0A1F5XHB2"/>
<dbReference type="Proteomes" id="UP000177346">
    <property type="component" value="Unassembled WGS sequence"/>
</dbReference>
<comment type="caution">
    <text evidence="2">The sequence shown here is derived from an EMBL/GenBank/DDBJ whole genome shotgun (WGS) entry which is preliminary data.</text>
</comment>